<evidence type="ECO:0000313" key="3">
    <source>
        <dbReference type="Proteomes" id="UP000054304"/>
    </source>
</evidence>
<proteinExistence type="predicted"/>
<dbReference type="AlphaFoldDB" id="A0A0C7MLE6"/>
<dbReference type="RefSeq" id="XP_022626872.1">
    <property type="nucleotide sequence ID" value="XM_022774812.1"/>
</dbReference>
<dbReference type="HOGENOM" id="CLU_2333962_0_0_1"/>
<accession>A0A0C7MLE6</accession>
<dbReference type="GeneID" id="34684032"/>
<dbReference type="EMBL" id="LN736360">
    <property type="protein sequence ID" value="CEP60630.1"/>
    <property type="molecule type" value="Genomic_DNA"/>
</dbReference>
<evidence type="ECO:0000313" key="2">
    <source>
        <dbReference type="EMBL" id="CEP60630.1"/>
    </source>
</evidence>
<feature type="compositionally biased region" description="Basic and acidic residues" evidence="1">
    <location>
        <begin position="79"/>
        <end position="98"/>
    </location>
</feature>
<reference evidence="2 3" key="1">
    <citation type="submission" date="2014-12" db="EMBL/GenBank/DDBJ databases">
        <authorList>
            <person name="Neuveglise Cecile"/>
        </authorList>
    </citation>
    <scope>NUCLEOTIDE SEQUENCE [LARGE SCALE GENOMIC DNA]</scope>
    <source>
        <strain evidence="2 3">CBS 12615</strain>
    </source>
</reference>
<name>A0A0C7MLE6_9SACH</name>
<keyword evidence="3" id="KW-1185">Reference proteome</keyword>
<sequence>MHYCTTTLINIIQRSSQLTMSNNKDNLDNQDNQERKKFYLDRAGKRAEVNIEHLRKPHTFEPVKRSVGENLSSPLTLGGDHRPTADLKGKEPFKKKET</sequence>
<protein>
    <submittedName>
        <fullName evidence="2">LALA0S01e15368g1_1</fullName>
    </submittedName>
</protein>
<dbReference type="Proteomes" id="UP000054304">
    <property type="component" value="Unassembled WGS sequence"/>
</dbReference>
<organism evidence="2 3">
    <name type="scientific">Lachancea lanzarotensis</name>
    <dbReference type="NCBI Taxonomy" id="1245769"/>
    <lineage>
        <taxon>Eukaryota</taxon>
        <taxon>Fungi</taxon>
        <taxon>Dikarya</taxon>
        <taxon>Ascomycota</taxon>
        <taxon>Saccharomycotina</taxon>
        <taxon>Saccharomycetes</taxon>
        <taxon>Saccharomycetales</taxon>
        <taxon>Saccharomycetaceae</taxon>
        <taxon>Lachancea</taxon>
    </lineage>
</organism>
<gene>
    <name evidence="2" type="ORF">LALA0_S01e15368g</name>
</gene>
<dbReference type="OrthoDB" id="4035909at2759"/>
<feature type="region of interest" description="Disordered" evidence="1">
    <location>
        <begin position="60"/>
        <end position="98"/>
    </location>
</feature>
<evidence type="ECO:0000256" key="1">
    <source>
        <dbReference type="SAM" id="MobiDB-lite"/>
    </source>
</evidence>